<name>A0A501W3B5_9BACT</name>
<dbReference type="RefSeq" id="WP_140622198.1">
    <property type="nucleotide sequence ID" value="NZ_VFRQ01000007.1"/>
</dbReference>
<dbReference type="InterPro" id="IPR000653">
    <property type="entry name" value="DegT/StrS_aminotransferase"/>
</dbReference>
<dbReference type="Proteomes" id="UP000316727">
    <property type="component" value="Unassembled WGS sequence"/>
</dbReference>
<reference evidence="6 7" key="1">
    <citation type="submission" date="2019-06" db="EMBL/GenBank/DDBJ databases">
        <title>A novel bacterium of genus Pontibacter, isolated from marine sediment.</title>
        <authorList>
            <person name="Huang H."/>
            <person name="Mo K."/>
            <person name="Hu Y."/>
        </authorList>
    </citation>
    <scope>NUCLEOTIDE SEQUENCE [LARGE SCALE GENOMIC DNA]</scope>
    <source>
        <strain evidence="6 7">HB172049</strain>
    </source>
</reference>
<dbReference type="InterPro" id="IPR015421">
    <property type="entry name" value="PyrdxlP-dep_Trfase_major"/>
</dbReference>
<dbReference type="Pfam" id="PF01041">
    <property type="entry name" value="DegT_DnrJ_EryC1"/>
    <property type="match status" value="1"/>
</dbReference>
<protein>
    <submittedName>
        <fullName evidence="6">Transcriptional regulator</fullName>
    </submittedName>
</protein>
<dbReference type="OrthoDB" id="9804264at2"/>
<dbReference type="InterPro" id="IPR015424">
    <property type="entry name" value="PyrdxlP-dep_Trfase"/>
</dbReference>
<evidence type="ECO:0000256" key="4">
    <source>
        <dbReference type="PIRSR" id="PIRSR000390-2"/>
    </source>
</evidence>
<feature type="active site" description="Proton acceptor" evidence="3">
    <location>
        <position position="192"/>
    </location>
</feature>
<feature type="modified residue" description="N6-(pyridoxal phosphate)lysine" evidence="4">
    <location>
        <position position="192"/>
    </location>
</feature>
<dbReference type="PANTHER" id="PTHR30244:SF36">
    <property type="entry name" value="3-OXO-GLUCOSE-6-PHOSPHATE:GLUTAMATE AMINOTRANSFERASE"/>
    <property type="match status" value="1"/>
</dbReference>
<dbReference type="Gene3D" id="3.40.640.10">
    <property type="entry name" value="Type I PLP-dependent aspartate aminotransferase-like (Major domain)"/>
    <property type="match status" value="1"/>
</dbReference>
<dbReference type="Gene3D" id="3.90.1150.10">
    <property type="entry name" value="Aspartate Aminotransferase, domain 1"/>
    <property type="match status" value="1"/>
</dbReference>
<evidence type="ECO:0000256" key="2">
    <source>
        <dbReference type="ARBA" id="ARBA00037999"/>
    </source>
</evidence>
<evidence type="ECO:0000256" key="3">
    <source>
        <dbReference type="PIRSR" id="PIRSR000390-1"/>
    </source>
</evidence>
<evidence type="ECO:0000256" key="1">
    <source>
        <dbReference type="ARBA" id="ARBA00022898"/>
    </source>
</evidence>
<evidence type="ECO:0000313" key="7">
    <source>
        <dbReference type="Proteomes" id="UP000316727"/>
    </source>
</evidence>
<keyword evidence="1 4" id="KW-0663">Pyridoxal phosphate</keyword>
<dbReference type="GO" id="GO:0008483">
    <property type="term" value="F:transaminase activity"/>
    <property type="evidence" value="ECO:0007669"/>
    <property type="project" value="TreeGrafter"/>
</dbReference>
<comment type="similarity">
    <text evidence="2 5">Belongs to the DegT/DnrJ/EryC1 family.</text>
</comment>
<dbReference type="PANTHER" id="PTHR30244">
    <property type="entry name" value="TRANSAMINASE"/>
    <property type="match status" value="1"/>
</dbReference>
<dbReference type="PIRSF" id="PIRSF000390">
    <property type="entry name" value="PLP_StrS"/>
    <property type="match status" value="1"/>
</dbReference>
<dbReference type="GO" id="GO:0030170">
    <property type="term" value="F:pyridoxal phosphate binding"/>
    <property type="evidence" value="ECO:0007669"/>
    <property type="project" value="TreeGrafter"/>
</dbReference>
<proteinExistence type="inferred from homology"/>
<comment type="caution">
    <text evidence="6">The sequence shown here is derived from an EMBL/GenBank/DDBJ whole genome shotgun (WGS) entry which is preliminary data.</text>
</comment>
<accession>A0A501W3B5</accession>
<evidence type="ECO:0000313" key="6">
    <source>
        <dbReference type="EMBL" id="TPE43252.1"/>
    </source>
</evidence>
<dbReference type="EMBL" id="VFRQ01000007">
    <property type="protein sequence ID" value="TPE43252.1"/>
    <property type="molecule type" value="Genomic_DNA"/>
</dbReference>
<gene>
    <name evidence="6" type="ORF">FJM65_14155</name>
</gene>
<evidence type="ECO:0000256" key="5">
    <source>
        <dbReference type="RuleBase" id="RU004508"/>
    </source>
</evidence>
<dbReference type="AlphaFoldDB" id="A0A501W3B5"/>
<dbReference type="InterPro" id="IPR015422">
    <property type="entry name" value="PyrdxlP-dep_Trfase_small"/>
</dbReference>
<sequence length="369" mass="40391">MEDIKMTATKAQYAKLKAELDAAFLAVMEQMGNRDGKTVRELASEVENYLQVAQAAPCATGPDALQLAFQALQLPPGAEVILPAFASGEVADGILKAGLQPVFADVNKDTFTLCPASAERMVSAKTAAILPVHLFGQCAQMKELTALAAKYNLSVIEDASQALGAIYVWDDGKEQRAGSLGHTAYTSFFPGKPLLDSGEGAAALANQQEAADRLRQFAGRVHQLDALEAAMLRVKVSHADAYHAPRQEIARFYNNTFAETELVQAPHTTGYSSHTYQQYAIKVPPAMRNGLKQYLYDNYIPSAIYYTEPLHLQEKYTSGLYQIGDLPVAEMLSQSLLALPMHSELKEEQLVYICQHVLTYVKQEGEVKK</sequence>
<dbReference type="GO" id="GO:0000271">
    <property type="term" value="P:polysaccharide biosynthetic process"/>
    <property type="evidence" value="ECO:0007669"/>
    <property type="project" value="TreeGrafter"/>
</dbReference>
<keyword evidence="7" id="KW-1185">Reference proteome</keyword>
<dbReference type="SUPFAM" id="SSF53383">
    <property type="entry name" value="PLP-dependent transferases"/>
    <property type="match status" value="1"/>
</dbReference>
<organism evidence="6 7">
    <name type="scientific">Pontibacter mangrovi</name>
    <dbReference type="NCBI Taxonomy" id="2589816"/>
    <lineage>
        <taxon>Bacteria</taxon>
        <taxon>Pseudomonadati</taxon>
        <taxon>Bacteroidota</taxon>
        <taxon>Cytophagia</taxon>
        <taxon>Cytophagales</taxon>
        <taxon>Hymenobacteraceae</taxon>
        <taxon>Pontibacter</taxon>
    </lineage>
</organism>